<organism evidence="4 5">
    <name type="scientific">Owenia fusiformis</name>
    <name type="common">Polychaete worm</name>
    <dbReference type="NCBI Taxonomy" id="6347"/>
    <lineage>
        <taxon>Eukaryota</taxon>
        <taxon>Metazoa</taxon>
        <taxon>Spiralia</taxon>
        <taxon>Lophotrochozoa</taxon>
        <taxon>Annelida</taxon>
        <taxon>Polychaeta</taxon>
        <taxon>Sedentaria</taxon>
        <taxon>Canalipalpata</taxon>
        <taxon>Sabellida</taxon>
        <taxon>Oweniida</taxon>
        <taxon>Oweniidae</taxon>
        <taxon>Owenia</taxon>
    </lineage>
</organism>
<keyword evidence="1" id="KW-1015">Disulfide bond</keyword>
<keyword evidence="5" id="KW-1185">Reference proteome</keyword>
<name>A0A8S4NMW4_OWEFU</name>
<dbReference type="PROSITE" id="PS50240">
    <property type="entry name" value="TRYPSIN_DOM"/>
    <property type="match status" value="1"/>
</dbReference>
<reference evidence="4" key="1">
    <citation type="submission" date="2022-03" db="EMBL/GenBank/DDBJ databases">
        <authorList>
            <person name="Martin C."/>
        </authorList>
    </citation>
    <scope>NUCLEOTIDE SEQUENCE</scope>
</reference>
<dbReference type="PANTHER" id="PTHR24250">
    <property type="entry name" value="CHYMOTRYPSIN-RELATED"/>
    <property type="match status" value="1"/>
</dbReference>
<keyword evidence="2" id="KW-0732">Signal</keyword>
<dbReference type="CDD" id="cd00190">
    <property type="entry name" value="Tryp_SPc"/>
    <property type="match status" value="1"/>
</dbReference>
<evidence type="ECO:0000259" key="3">
    <source>
        <dbReference type="PROSITE" id="PS50240"/>
    </source>
</evidence>
<dbReference type="SMART" id="SM00020">
    <property type="entry name" value="Tryp_SPc"/>
    <property type="match status" value="1"/>
</dbReference>
<dbReference type="Gene3D" id="2.40.10.10">
    <property type="entry name" value="Trypsin-like serine proteases"/>
    <property type="match status" value="1"/>
</dbReference>
<comment type="caution">
    <text evidence="4">The sequence shown here is derived from an EMBL/GenBank/DDBJ whole genome shotgun (WGS) entry which is preliminary data.</text>
</comment>
<feature type="signal peptide" evidence="2">
    <location>
        <begin position="1"/>
        <end position="29"/>
    </location>
</feature>
<dbReference type="GO" id="GO:0006508">
    <property type="term" value="P:proteolysis"/>
    <property type="evidence" value="ECO:0007669"/>
    <property type="project" value="InterPro"/>
</dbReference>
<dbReference type="InterPro" id="IPR043504">
    <property type="entry name" value="Peptidase_S1_PA_chymotrypsin"/>
</dbReference>
<dbReference type="InterPro" id="IPR001254">
    <property type="entry name" value="Trypsin_dom"/>
</dbReference>
<dbReference type="GO" id="GO:0004252">
    <property type="term" value="F:serine-type endopeptidase activity"/>
    <property type="evidence" value="ECO:0007669"/>
    <property type="project" value="InterPro"/>
</dbReference>
<evidence type="ECO:0000256" key="1">
    <source>
        <dbReference type="ARBA" id="ARBA00023157"/>
    </source>
</evidence>
<evidence type="ECO:0000313" key="4">
    <source>
        <dbReference type="EMBL" id="CAH1783220.1"/>
    </source>
</evidence>
<feature type="chain" id="PRO_5035947111" description="Peptidase S1 domain-containing protein" evidence="2">
    <location>
        <begin position="30"/>
        <end position="284"/>
    </location>
</feature>
<dbReference type="InterPro" id="IPR009003">
    <property type="entry name" value="Peptidase_S1_PA"/>
</dbReference>
<dbReference type="PANTHER" id="PTHR24250:SF27">
    <property type="entry name" value="ELASTASE 2 LIKE"/>
    <property type="match status" value="1"/>
</dbReference>
<dbReference type="Pfam" id="PF00089">
    <property type="entry name" value="Trypsin"/>
    <property type="match status" value="1"/>
</dbReference>
<dbReference type="SUPFAM" id="SSF50494">
    <property type="entry name" value="Trypsin-like serine proteases"/>
    <property type="match status" value="1"/>
</dbReference>
<dbReference type="FunFam" id="2.40.10.10:FF:000068">
    <property type="entry name" value="transmembrane protease serine 2"/>
    <property type="match status" value="1"/>
</dbReference>
<dbReference type="Proteomes" id="UP000749559">
    <property type="component" value="Unassembled WGS sequence"/>
</dbReference>
<evidence type="ECO:0000256" key="2">
    <source>
        <dbReference type="SAM" id="SignalP"/>
    </source>
</evidence>
<dbReference type="AlphaFoldDB" id="A0A8S4NMW4"/>
<gene>
    <name evidence="4" type="ORF">OFUS_LOCUS9579</name>
</gene>
<dbReference type="EMBL" id="CAIIXF020000005">
    <property type="protein sequence ID" value="CAH1783220.1"/>
    <property type="molecule type" value="Genomic_DNA"/>
</dbReference>
<accession>A0A8S4NMW4</accession>
<feature type="domain" description="Peptidase S1" evidence="3">
    <location>
        <begin position="30"/>
        <end position="282"/>
    </location>
</feature>
<dbReference type="OrthoDB" id="6144427at2759"/>
<evidence type="ECO:0000313" key="5">
    <source>
        <dbReference type="Proteomes" id="UP000749559"/>
    </source>
</evidence>
<feature type="non-terminal residue" evidence="4">
    <location>
        <position position="284"/>
    </location>
</feature>
<sequence length="284" mass="30961">CFLSSGRDHFIEMMSPCILVLLCVSLAHAITEGDISLGVERNWIASIEYKLDSETNTCAGVLLNQRWIATSARCMDAFSITEAGDWQVTLGIRDLNDETDVQKSNIDTVVVNPDYNSNTLVGNVALIRMQEDAKFENTLIGIIEMASDANAFPDGTPCWVQGWGKLGWSELDVPWPLLQEANVHVMENTVCSQYWPNNNSSGGIAATDICTGSRAGAYPPHVTPFPSLCGLWDEGAPLSCQIGGSWQLAGLGSWHGQRCGIDNPPVYTRISSYRSWINSVISLG</sequence>
<protein>
    <recommendedName>
        <fullName evidence="3">Peptidase S1 domain-containing protein</fullName>
    </recommendedName>
</protein>
<proteinExistence type="predicted"/>